<dbReference type="InterPro" id="IPR000219">
    <property type="entry name" value="DH_dom"/>
</dbReference>
<dbReference type="GO" id="GO:0005737">
    <property type="term" value="C:cytoplasm"/>
    <property type="evidence" value="ECO:0007669"/>
    <property type="project" value="TreeGrafter"/>
</dbReference>
<dbReference type="SUPFAM" id="SSF50729">
    <property type="entry name" value="PH domain-like"/>
    <property type="match status" value="1"/>
</dbReference>
<evidence type="ECO:0000259" key="11">
    <source>
        <dbReference type="PROSITE" id="PS50003"/>
    </source>
</evidence>
<dbReference type="Pfam" id="PF00018">
    <property type="entry name" value="SH3_1"/>
    <property type="match status" value="1"/>
</dbReference>
<dbReference type="InterPro" id="IPR001715">
    <property type="entry name" value="CH_dom"/>
</dbReference>
<feature type="region of interest" description="Disordered" evidence="9">
    <location>
        <begin position="882"/>
        <end position="912"/>
    </location>
</feature>
<dbReference type="FunFam" id="1.20.900.10:FF:000016">
    <property type="entry name" value="Rho guanine nucleotide exchange factor 6"/>
    <property type="match status" value="1"/>
</dbReference>
<dbReference type="SMART" id="SM00361">
    <property type="entry name" value="RRM_1"/>
    <property type="match status" value="1"/>
</dbReference>
<dbReference type="Pfam" id="PF00169">
    <property type="entry name" value="PH"/>
    <property type="match status" value="1"/>
</dbReference>
<dbReference type="Gene3D" id="2.30.29.30">
    <property type="entry name" value="Pleckstrin-homology domain (PH domain)/Phosphotyrosine-binding domain (PTB)"/>
    <property type="match status" value="1"/>
</dbReference>
<dbReference type="SMART" id="SM00233">
    <property type="entry name" value="PH"/>
    <property type="match status" value="1"/>
</dbReference>
<evidence type="ECO:0000256" key="6">
    <source>
        <dbReference type="PROSITE-ProRule" id="PRU00176"/>
    </source>
</evidence>
<keyword evidence="5" id="KW-0966">Cell projection</keyword>
<feature type="domain" description="SH3" evidence="10">
    <location>
        <begin position="423"/>
        <end position="482"/>
    </location>
</feature>
<dbReference type="CDD" id="cd01225">
    <property type="entry name" value="PH_Cool_Pix"/>
    <property type="match status" value="1"/>
</dbReference>
<evidence type="ECO:0000256" key="8">
    <source>
        <dbReference type="SAM" id="Coils"/>
    </source>
</evidence>
<feature type="domain" description="Calponin-homology (CH)" evidence="13">
    <location>
        <begin position="264"/>
        <end position="374"/>
    </location>
</feature>
<dbReference type="PROSITE" id="PS50102">
    <property type="entry name" value="RRM"/>
    <property type="match status" value="1"/>
</dbReference>
<proteinExistence type="predicted"/>
<feature type="region of interest" description="Disordered" evidence="9">
    <location>
        <begin position="382"/>
        <end position="424"/>
    </location>
</feature>
<dbReference type="Pfam" id="PF00076">
    <property type="entry name" value="RRM_1"/>
    <property type="match status" value="1"/>
</dbReference>
<protein>
    <submittedName>
        <fullName evidence="15">Putative rho guanine nucleotide exchange factor 6</fullName>
    </submittedName>
</protein>
<gene>
    <name evidence="15" type="ORF">SMAX5B_009353</name>
</gene>
<evidence type="ECO:0000256" key="7">
    <source>
        <dbReference type="PROSITE-ProRule" id="PRU00192"/>
    </source>
</evidence>
<evidence type="ECO:0000259" key="10">
    <source>
        <dbReference type="PROSITE" id="PS50002"/>
    </source>
</evidence>
<dbReference type="Gene3D" id="1.10.418.10">
    <property type="entry name" value="Calponin-like domain"/>
    <property type="match status" value="1"/>
</dbReference>
<dbReference type="Pfam" id="PF00621">
    <property type="entry name" value="RhoGEF"/>
    <property type="match status" value="1"/>
</dbReference>
<dbReference type="FunFam" id="2.30.29.30:FF:000094">
    <property type="entry name" value="Rho guanine nucleotide exchange factor 7"/>
    <property type="match status" value="1"/>
</dbReference>
<evidence type="ECO:0000259" key="13">
    <source>
        <dbReference type="PROSITE" id="PS50021"/>
    </source>
</evidence>
<keyword evidence="16" id="KW-1185">Reference proteome</keyword>
<dbReference type="InterPro" id="IPR000504">
    <property type="entry name" value="RRM_dom"/>
</dbReference>
<sequence length="1036" mass="115839">MAEADRPGKLFIGGLNTETTEKALDQYFSKYGRIVEVILMKDRETNKSRGFAFVTFESPADAKDAAREMNGKSLDGKPIKVEQATKPQFESGSRRGSQTMYPRSRPPRGPRGSRGSLGGMRGPPSRDYYDSGSSEPFFKGMSSRGPPSLKRGPPVRNGGPPPKRSAPSGPMSRTPMSRDRDPYGPPPPRRDSMMSRRDDYPSPRDDHYNSKDSYSSRDYNSRDSRDYGPPPRDYSYREYSNSSSRDDYGSMSRGYRRCSFCGAMNPEEQTVTWLISLGVLSSPKKNIADPEEFLKASLKDGVVLCKLAERLVPGFTPKYNQDPRAEADCVSNIREFLRGCSSLKVEGFEPEWLYTGENFGKVLTTLLAVNFATQDCAAERSCSQSGAHSPSQSTSSHTLSSAKPKGSLRRQSKSVEMSENAGGGQQMVKARFNFKQNNEDELSFNKGDMILVTRQEEGGWWEGSLNSKTGWFPSNYVREIKPCEKPVSPKGNQLTKNYYSVVVQDILEHEREFVKELQTVLSCYLRPLQANDKLSSADSATLCGNLEEILTFQQGLCVALEDCTKVPEGQQRVAGCYLNLMSQIKTLYLAYCSSHPSAVCILTDHSEELDKFMESQGASAPGILTLTSSLSKPFMRLDKYPTLLQELERHVEESHPDYTDIVKATAVFRGLVTQCQDLRKRKNLELQILSEPVRGWEGDAMKSLGHVAYMSQVHLRNGSSEEKEERYLMLFPNMLVMLSASPRMSGFIYQGRLPLTGTTVTRQAEDADSAHYAFDITGSMIERITVLCSSSQELQEWLEHLQPFTKGGSPAGTILKTVEGKPLSMVGTPTHLSHLGSLSAISRGPLEPPKISKPWSLSCLRPAPPLKPSAALGYKERMSYIMKDSSKSPRPMKKFLPGNRKKERKPSDDEVQIRKSTAALEEDAQILRVIEAYCTGASLHQASTAVRKECIPQVLLPEEEKIIVEEMKSNGQTVIEEKSLVDAVYALKDEVHELKKENKWMKQFLEEEQKSRKELERVVRKLAKQKNDCAWDDGGH</sequence>
<dbReference type="InterPro" id="IPR011993">
    <property type="entry name" value="PH-like_dom_sf"/>
</dbReference>
<dbReference type="SUPFAM" id="SSF54928">
    <property type="entry name" value="RNA-binding domain, RBD"/>
    <property type="match status" value="1"/>
</dbReference>
<accession>A0A2U9C720</accession>
<dbReference type="PROSITE" id="PS50021">
    <property type="entry name" value="CH"/>
    <property type="match status" value="1"/>
</dbReference>
<feature type="compositionally biased region" description="Basic and acidic residues" evidence="9">
    <location>
        <begin position="176"/>
        <end position="210"/>
    </location>
</feature>
<dbReference type="AlphaFoldDB" id="A0A2U9C720"/>
<dbReference type="Gene3D" id="2.30.30.40">
    <property type="entry name" value="SH3 Domains"/>
    <property type="match status" value="1"/>
</dbReference>
<feature type="domain" description="RRM" evidence="14">
    <location>
        <begin position="8"/>
        <end position="86"/>
    </location>
</feature>
<evidence type="ECO:0000256" key="4">
    <source>
        <dbReference type="ARBA" id="ARBA00022884"/>
    </source>
</evidence>
<evidence type="ECO:0000256" key="5">
    <source>
        <dbReference type="ARBA" id="ARBA00023273"/>
    </source>
</evidence>
<dbReference type="Pfam" id="PF08081">
    <property type="entry name" value="RBM1CTR"/>
    <property type="match status" value="1"/>
</dbReference>
<evidence type="ECO:0000256" key="3">
    <source>
        <dbReference type="ARBA" id="ARBA00022658"/>
    </source>
</evidence>
<keyword evidence="2 7" id="KW-0728">SH3 domain</keyword>
<dbReference type="GO" id="GO:0030032">
    <property type="term" value="P:lamellipodium assembly"/>
    <property type="evidence" value="ECO:0007669"/>
    <property type="project" value="TreeGrafter"/>
</dbReference>
<evidence type="ECO:0000313" key="15">
    <source>
        <dbReference type="EMBL" id="AWP11890.1"/>
    </source>
</evidence>
<dbReference type="InterPro" id="IPR035979">
    <property type="entry name" value="RBD_domain_sf"/>
</dbReference>
<dbReference type="PROSITE" id="PS50010">
    <property type="entry name" value="DH_2"/>
    <property type="match status" value="1"/>
</dbReference>
<dbReference type="SMART" id="SM00326">
    <property type="entry name" value="SH3"/>
    <property type="match status" value="1"/>
</dbReference>
<feature type="domain" description="PH" evidence="11">
    <location>
        <begin position="700"/>
        <end position="806"/>
    </location>
</feature>
<dbReference type="InterPro" id="IPR046376">
    <property type="entry name" value="PH_Cool_Pix"/>
</dbReference>
<dbReference type="GO" id="GO:0003723">
    <property type="term" value="F:RNA binding"/>
    <property type="evidence" value="ECO:0007669"/>
    <property type="project" value="UniProtKB-UniRule"/>
</dbReference>
<reference evidence="15 16" key="1">
    <citation type="submission" date="2017-12" db="EMBL/GenBank/DDBJ databases">
        <title>Integrating genomic resources of turbot (Scophthalmus maximus) in depth evaluation of genetic and physical mapping variation across individuals.</title>
        <authorList>
            <person name="Martinez P."/>
        </authorList>
    </citation>
    <scope>NUCLEOTIDE SEQUENCE [LARGE SCALE GENOMIC DNA]</scope>
</reference>
<dbReference type="Pfam" id="PF16614">
    <property type="entry name" value="RhoGEF67_u2"/>
    <property type="match status" value="1"/>
</dbReference>
<comment type="subcellular location">
    <subcellularLocation>
        <location evidence="1">Cell projection</location>
        <location evidence="1">Lamellipodium</location>
    </subcellularLocation>
</comment>
<dbReference type="Pfam" id="PF16523">
    <property type="entry name" value="betaPIX_CC"/>
    <property type="match status" value="1"/>
</dbReference>
<feature type="region of interest" description="Disordered" evidence="9">
    <location>
        <begin position="59"/>
        <end position="250"/>
    </location>
</feature>
<dbReference type="InterPro" id="IPR012604">
    <property type="entry name" value="RBM1CTR"/>
</dbReference>
<name>A0A2U9C720_SCOMX</name>
<dbReference type="SUPFAM" id="SSF47576">
    <property type="entry name" value="Calponin-homology domain, CH-domain"/>
    <property type="match status" value="1"/>
</dbReference>
<keyword evidence="3" id="KW-0344">Guanine-nucleotide releasing factor</keyword>
<feature type="compositionally biased region" description="Low complexity" evidence="9">
    <location>
        <begin position="382"/>
        <end position="402"/>
    </location>
</feature>
<dbReference type="InterPro" id="IPR036872">
    <property type="entry name" value="CH_dom_sf"/>
</dbReference>
<evidence type="ECO:0000256" key="1">
    <source>
        <dbReference type="ARBA" id="ARBA00004510"/>
    </source>
</evidence>
<dbReference type="CDD" id="cd00160">
    <property type="entry name" value="RhoGEF"/>
    <property type="match status" value="1"/>
</dbReference>
<dbReference type="GO" id="GO:0030027">
    <property type="term" value="C:lamellipodium"/>
    <property type="evidence" value="ECO:0007669"/>
    <property type="project" value="UniProtKB-SubCell"/>
</dbReference>
<dbReference type="InterPro" id="IPR012677">
    <property type="entry name" value="Nucleotide-bd_a/b_plait_sf"/>
</dbReference>
<dbReference type="PROSITE" id="PS50003">
    <property type="entry name" value="PH_DOMAIN"/>
    <property type="match status" value="1"/>
</dbReference>
<evidence type="ECO:0000256" key="2">
    <source>
        <dbReference type="ARBA" id="ARBA00022443"/>
    </source>
</evidence>
<dbReference type="SMART" id="SM00033">
    <property type="entry name" value="CH"/>
    <property type="match status" value="1"/>
</dbReference>
<evidence type="ECO:0000259" key="12">
    <source>
        <dbReference type="PROSITE" id="PS50010"/>
    </source>
</evidence>
<dbReference type="SUPFAM" id="SSF48065">
    <property type="entry name" value="DBL homology domain (DH-domain)"/>
    <property type="match status" value="1"/>
</dbReference>
<dbReference type="InterPro" id="IPR001849">
    <property type="entry name" value="PH_domain"/>
</dbReference>
<dbReference type="FunFam" id="3.30.70.330:FF:000119">
    <property type="entry name" value="RNA-binding motif protein, X chromosome"/>
    <property type="match status" value="1"/>
</dbReference>
<dbReference type="GO" id="GO:0043226">
    <property type="term" value="C:organelle"/>
    <property type="evidence" value="ECO:0007669"/>
    <property type="project" value="UniProtKB-ARBA"/>
</dbReference>
<dbReference type="InterPro" id="IPR003954">
    <property type="entry name" value="RRM_euk-type"/>
</dbReference>
<dbReference type="InterPro" id="IPR032409">
    <property type="entry name" value="GEF6/7_CC"/>
</dbReference>
<dbReference type="Proteomes" id="UP000246464">
    <property type="component" value="Chromosome 13"/>
</dbReference>
<feature type="compositionally biased region" description="Polar residues" evidence="9">
    <location>
        <begin position="85"/>
        <end position="101"/>
    </location>
</feature>
<dbReference type="Gene3D" id="1.20.5.390">
    <property type="entry name" value="L1 transposable element, trimerization domain"/>
    <property type="match status" value="1"/>
</dbReference>
<dbReference type="SUPFAM" id="SSF50044">
    <property type="entry name" value="SH3-domain"/>
    <property type="match status" value="1"/>
</dbReference>
<dbReference type="FunFam" id="2.30.30.40:FF:000034">
    <property type="entry name" value="Rho guanine nucleotide exchange factor (GEF) 7"/>
    <property type="match status" value="1"/>
</dbReference>
<dbReference type="Pfam" id="PF16615">
    <property type="entry name" value="RhoGEF67_u1"/>
    <property type="match status" value="1"/>
</dbReference>
<dbReference type="PANTHER" id="PTHR46026">
    <property type="entry name" value="RHO-TYPE GUANINE NUCLEOTIDE EXCHANGE FACTOR, ISOFORM F"/>
    <property type="match status" value="1"/>
</dbReference>
<evidence type="ECO:0000259" key="14">
    <source>
        <dbReference type="PROSITE" id="PS50102"/>
    </source>
</evidence>
<dbReference type="STRING" id="52904.ENSSMAP00000023897"/>
<evidence type="ECO:0000313" key="16">
    <source>
        <dbReference type="Proteomes" id="UP000246464"/>
    </source>
</evidence>
<dbReference type="SMART" id="SM00325">
    <property type="entry name" value="RhoGEF"/>
    <property type="match status" value="1"/>
</dbReference>
<keyword evidence="4 6" id="KW-0694">RNA-binding</keyword>
<dbReference type="GO" id="GO:0005085">
    <property type="term" value="F:guanyl-nucleotide exchange factor activity"/>
    <property type="evidence" value="ECO:0007669"/>
    <property type="project" value="UniProtKB-KW"/>
</dbReference>
<dbReference type="Gene3D" id="3.30.70.330">
    <property type="match status" value="1"/>
</dbReference>
<dbReference type="InterPro" id="IPR035899">
    <property type="entry name" value="DBL_dom_sf"/>
</dbReference>
<dbReference type="Gene3D" id="1.20.900.10">
    <property type="entry name" value="Dbl homology (DH) domain"/>
    <property type="match status" value="1"/>
</dbReference>
<dbReference type="InterPro" id="IPR036028">
    <property type="entry name" value="SH3-like_dom_sf"/>
</dbReference>
<keyword evidence="8" id="KW-0175">Coiled coil</keyword>
<feature type="coiled-coil region" evidence="8">
    <location>
        <begin position="1001"/>
        <end position="1028"/>
    </location>
</feature>
<dbReference type="PROSITE" id="PS50002">
    <property type="entry name" value="SH3"/>
    <property type="match status" value="1"/>
</dbReference>
<feature type="domain" description="DH" evidence="12">
    <location>
        <begin position="498"/>
        <end position="678"/>
    </location>
</feature>
<dbReference type="CDD" id="cd12382">
    <property type="entry name" value="RRM_RBMX_like"/>
    <property type="match status" value="1"/>
</dbReference>
<dbReference type="SMART" id="SM00360">
    <property type="entry name" value="RRM"/>
    <property type="match status" value="1"/>
</dbReference>
<dbReference type="PANTHER" id="PTHR46026:SF2">
    <property type="entry name" value="RHO GUANINE NUCLEOTIDE EXCHANGE FACTOR 6"/>
    <property type="match status" value="1"/>
</dbReference>
<dbReference type="PRINTS" id="PR00452">
    <property type="entry name" value="SH3DOMAIN"/>
</dbReference>
<feature type="compositionally biased region" description="Basic and acidic residues" evidence="9">
    <location>
        <begin position="60"/>
        <end position="80"/>
    </location>
</feature>
<organism evidence="15 16">
    <name type="scientific">Scophthalmus maximus</name>
    <name type="common">Turbot</name>
    <name type="synonym">Psetta maxima</name>
    <dbReference type="NCBI Taxonomy" id="52904"/>
    <lineage>
        <taxon>Eukaryota</taxon>
        <taxon>Metazoa</taxon>
        <taxon>Chordata</taxon>
        <taxon>Craniata</taxon>
        <taxon>Vertebrata</taxon>
        <taxon>Euteleostomi</taxon>
        <taxon>Actinopterygii</taxon>
        <taxon>Neopterygii</taxon>
        <taxon>Teleostei</taxon>
        <taxon>Neoteleostei</taxon>
        <taxon>Acanthomorphata</taxon>
        <taxon>Carangaria</taxon>
        <taxon>Pleuronectiformes</taxon>
        <taxon>Pleuronectoidei</taxon>
        <taxon>Scophthalmidae</taxon>
        <taxon>Scophthalmus</taxon>
    </lineage>
</organism>
<evidence type="ECO:0000256" key="9">
    <source>
        <dbReference type="SAM" id="MobiDB-lite"/>
    </source>
</evidence>
<dbReference type="Pfam" id="PF00307">
    <property type="entry name" value="CH"/>
    <property type="match status" value="1"/>
</dbReference>
<dbReference type="InterPro" id="IPR001452">
    <property type="entry name" value="SH3_domain"/>
</dbReference>
<dbReference type="EMBL" id="CP026255">
    <property type="protein sequence ID" value="AWP11890.1"/>
    <property type="molecule type" value="Genomic_DNA"/>
</dbReference>